<dbReference type="SUPFAM" id="SSF54637">
    <property type="entry name" value="Thioesterase/thiol ester dehydrase-isomerase"/>
    <property type="match status" value="1"/>
</dbReference>
<dbReference type="Gene3D" id="3.10.129.10">
    <property type="entry name" value="Hotdog Thioesterase"/>
    <property type="match status" value="1"/>
</dbReference>
<organism evidence="1 2">
    <name type="scientific">Novosphingobium flavum</name>
    <dbReference type="NCBI Taxonomy" id="1778672"/>
    <lineage>
        <taxon>Bacteria</taxon>
        <taxon>Pseudomonadati</taxon>
        <taxon>Pseudomonadota</taxon>
        <taxon>Alphaproteobacteria</taxon>
        <taxon>Sphingomonadales</taxon>
        <taxon>Sphingomonadaceae</taxon>
        <taxon>Novosphingobium</taxon>
    </lineage>
</organism>
<reference evidence="1 2" key="1">
    <citation type="submission" date="2020-08" db="EMBL/GenBank/DDBJ databases">
        <title>The genome sequence of type strain Novosphingobium flavum NBRC 111647.</title>
        <authorList>
            <person name="Liu Y."/>
        </authorList>
    </citation>
    <scope>NUCLEOTIDE SEQUENCE [LARGE SCALE GENOMIC DNA]</scope>
    <source>
        <strain evidence="1 2">NBRC 111647</strain>
    </source>
</reference>
<dbReference type="CDD" id="cd00586">
    <property type="entry name" value="4HBT"/>
    <property type="match status" value="1"/>
</dbReference>
<dbReference type="Pfam" id="PF13279">
    <property type="entry name" value="4HBT_2"/>
    <property type="match status" value="1"/>
</dbReference>
<dbReference type="InterPro" id="IPR029069">
    <property type="entry name" value="HotDog_dom_sf"/>
</dbReference>
<dbReference type="Proteomes" id="UP000566813">
    <property type="component" value="Unassembled WGS sequence"/>
</dbReference>
<dbReference type="AlphaFoldDB" id="A0A7X1FPH4"/>
<keyword evidence="2" id="KW-1185">Reference proteome</keyword>
<protein>
    <submittedName>
        <fullName evidence="1">Acyl-CoA thioesterase</fullName>
    </submittedName>
</protein>
<dbReference type="RefSeq" id="WP_185662801.1">
    <property type="nucleotide sequence ID" value="NZ_JACLAW010000002.1"/>
</dbReference>
<accession>A0A7X1FPH4</accession>
<gene>
    <name evidence="1" type="ORF">H7F51_03395</name>
</gene>
<name>A0A7X1FPH4_9SPHN</name>
<evidence type="ECO:0000313" key="2">
    <source>
        <dbReference type="Proteomes" id="UP000566813"/>
    </source>
</evidence>
<proteinExistence type="predicted"/>
<sequence>MAKPDPALLDPARYPHARDVATRYADLDPNRHVNNIAMAALFEDSRARLVHELDSGWIGSLAVMIVNFTIDYLGQAHYPAPLTLHSAVIAVGRTSMTLLQLARQEGRAVAIATTVVVLTDGERPVPIPDHWRPAMAALELRS</sequence>
<dbReference type="EMBL" id="JACLAW010000002">
    <property type="protein sequence ID" value="MBC2664561.1"/>
    <property type="molecule type" value="Genomic_DNA"/>
</dbReference>
<evidence type="ECO:0000313" key="1">
    <source>
        <dbReference type="EMBL" id="MBC2664561.1"/>
    </source>
</evidence>
<comment type="caution">
    <text evidence="1">The sequence shown here is derived from an EMBL/GenBank/DDBJ whole genome shotgun (WGS) entry which is preliminary data.</text>
</comment>